<feature type="compositionally biased region" description="Basic and acidic residues" evidence="1">
    <location>
        <begin position="444"/>
        <end position="536"/>
    </location>
</feature>
<sequence length="647" mass="72759">MAYMPLNYEYPNLYVVYIEPTRNYSLERDPIFLLIEEVIDYSLRHHNLHNWIPPVNLYVARSLNVITYFNENFASSVISPDMEEQAMRLARSLGFDEERWLEFIDDEEARHYQEYYLFTIFRENRPCLFQMFSFACYSSRKALQRNRPSLVTDVVWALLAVLREILSYEEYYRRFYCVVNVHNDQHRINRSHDVDEGIGGIADEDNSSSGNGIRLPFFPANAIFLFVEELIDYSLRYDNLNSWIPAVKIETLLKTEIRYFTENIGRAVTHSCTIENAVLEAHDRGFEEKKWLDLYKPSEARNFQDYFFRELTNAVILGLNNVFLIFSFAYYSSKLAIQQNRNGLVNEVASALFYFLSERYPHQQHYTEFDREAIAYNRAHRHSDSVDDGVDGVENEVVDFEENNEDLFEEEASSHSDREQNENERDSESSMVGNEAEEGSGLDTSKEGSELDTSKEGSELDTSKEGSELDTSKEGSELDTSKEGSELDTSKEGSELDTSKEGSELDTSKEGSELDTSKEGSELDTSKEGSELDTSKEGSGLDTSKEGSGLDTSKEGSGLDTSKEGSGLDTSKEGSGLDTSKEGSGLDTSKEGSGLDTSKEGSGLDTSKEGSGLDTSKEGSGLDTSKEGSGLDTSKEGSGLDTSEENT</sequence>
<organism evidence="2 3">
    <name type="scientific">Larinioides sclopetarius</name>
    <dbReference type="NCBI Taxonomy" id="280406"/>
    <lineage>
        <taxon>Eukaryota</taxon>
        <taxon>Metazoa</taxon>
        <taxon>Ecdysozoa</taxon>
        <taxon>Arthropoda</taxon>
        <taxon>Chelicerata</taxon>
        <taxon>Arachnida</taxon>
        <taxon>Araneae</taxon>
        <taxon>Araneomorphae</taxon>
        <taxon>Entelegynae</taxon>
        <taxon>Araneoidea</taxon>
        <taxon>Araneidae</taxon>
        <taxon>Larinioides</taxon>
    </lineage>
</organism>
<reference evidence="2 3" key="1">
    <citation type="submission" date="2024-04" db="EMBL/GenBank/DDBJ databases">
        <authorList>
            <person name="Rising A."/>
            <person name="Reimegard J."/>
            <person name="Sonavane S."/>
            <person name="Akerstrom W."/>
            <person name="Nylinder S."/>
            <person name="Hedman E."/>
            <person name="Kallberg Y."/>
        </authorList>
    </citation>
    <scope>NUCLEOTIDE SEQUENCE [LARGE SCALE GENOMIC DNA]</scope>
</reference>
<proteinExistence type="predicted"/>
<evidence type="ECO:0000313" key="3">
    <source>
        <dbReference type="Proteomes" id="UP001497382"/>
    </source>
</evidence>
<evidence type="ECO:0000313" key="2">
    <source>
        <dbReference type="EMBL" id="CAL1297297.1"/>
    </source>
</evidence>
<dbReference type="EMBL" id="CAXIEN010000419">
    <property type="protein sequence ID" value="CAL1297297.1"/>
    <property type="molecule type" value="Genomic_DNA"/>
</dbReference>
<dbReference type="Proteomes" id="UP001497382">
    <property type="component" value="Unassembled WGS sequence"/>
</dbReference>
<evidence type="ECO:0000256" key="1">
    <source>
        <dbReference type="SAM" id="MobiDB-lite"/>
    </source>
</evidence>
<name>A0AAV2BMW3_9ARAC</name>
<accession>A0AAV2BMW3</accession>
<dbReference type="AlphaFoldDB" id="A0AAV2BMW3"/>
<gene>
    <name evidence="2" type="ORF">LARSCL_LOCUS20227</name>
</gene>
<protein>
    <submittedName>
        <fullName evidence="2">Uncharacterized protein</fullName>
    </submittedName>
</protein>
<feature type="compositionally biased region" description="Basic and acidic residues" evidence="1">
    <location>
        <begin position="412"/>
        <end position="428"/>
    </location>
</feature>
<keyword evidence="3" id="KW-1185">Reference proteome</keyword>
<feature type="region of interest" description="Disordered" evidence="1">
    <location>
        <begin position="407"/>
        <end position="647"/>
    </location>
</feature>
<comment type="caution">
    <text evidence="2">The sequence shown here is derived from an EMBL/GenBank/DDBJ whole genome shotgun (WGS) entry which is preliminary data.</text>
</comment>